<keyword evidence="1" id="KW-0472">Membrane</keyword>
<organism evidence="2">
    <name type="scientific">marine metagenome</name>
    <dbReference type="NCBI Taxonomy" id="408172"/>
    <lineage>
        <taxon>unclassified sequences</taxon>
        <taxon>metagenomes</taxon>
        <taxon>ecological metagenomes</taxon>
    </lineage>
</organism>
<reference evidence="2" key="1">
    <citation type="submission" date="2018-05" db="EMBL/GenBank/DDBJ databases">
        <authorList>
            <person name="Lanie J.A."/>
            <person name="Ng W.-L."/>
            <person name="Kazmierczak K.M."/>
            <person name="Andrzejewski T.M."/>
            <person name="Davidsen T.M."/>
            <person name="Wayne K.J."/>
            <person name="Tettelin H."/>
            <person name="Glass J.I."/>
            <person name="Rusch D."/>
            <person name="Podicherti R."/>
            <person name="Tsui H.-C.T."/>
            <person name="Winkler M.E."/>
        </authorList>
    </citation>
    <scope>NUCLEOTIDE SEQUENCE</scope>
</reference>
<keyword evidence="1" id="KW-1133">Transmembrane helix</keyword>
<evidence type="ECO:0008006" key="3">
    <source>
        <dbReference type="Google" id="ProtNLM"/>
    </source>
</evidence>
<accession>A0A381U2Z9</accession>
<keyword evidence="1" id="KW-0812">Transmembrane</keyword>
<evidence type="ECO:0000256" key="1">
    <source>
        <dbReference type="SAM" id="Phobius"/>
    </source>
</evidence>
<protein>
    <recommendedName>
        <fullName evidence="3">DUF4760 domain-containing protein</fullName>
    </recommendedName>
</protein>
<dbReference type="AlphaFoldDB" id="A0A381U2Z9"/>
<sequence>MIAYITIVAQIATGIATLAVAVFLASQLRLQHKDSLVATRTELTSGIVQWIGFMITDPGFTHIYLRAIEGDAALSKEERHRFNVFMVSYFLRIQELWDYDNDSDQVTMYANIMLGTGPGVIDWYQSMGRFVMIPRFTKYLDKLI</sequence>
<evidence type="ECO:0000313" key="2">
    <source>
        <dbReference type="EMBL" id="SVA22444.1"/>
    </source>
</evidence>
<proteinExistence type="predicted"/>
<gene>
    <name evidence="2" type="ORF">METZ01_LOCUS75298</name>
</gene>
<feature type="transmembrane region" description="Helical" evidence="1">
    <location>
        <begin position="6"/>
        <end position="25"/>
    </location>
</feature>
<name>A0A381U2Z9_9ZZZZ</name>
<dbReference type="EMBL" id="UINC01005614">
    <property type="protein sequence ID" value="SVA22444.1"/>
    <property type="molecule type" value="Genomic_DNA"/>
</dbReference>